<feature type="compositionally biased region" description="Basic and acidic residues" evidence="1">
    <location>
        <begin position="26"/>
        <end position="36"/>
    </location>
</feature>
<organism evidence="3 4">
    <name type="scientific">Romanomermis culicivorax</name>
    <name type="common">Nematode worm</name>
    <dbReference type="NCBI Taxonomy" id="13658"/>
    <lineage>
        <taxon>Eukaryota</taxon>
        <taxon>Metazoa</taxon>
        <taxon>Ecdysozoa</taxon>
        <taxon>Nematoda</taxon>
        <taxon>Enoplea</taxon>
        <taxon>Dorylaimia</taxon>
        <taxon>Mermithida</taxon>
        <taxon>Mermithoidea</taxon>
        <taxon>Mermithidae</taxon>
        <taxon>Romanomermis</taxon>
    </lineage>
</organism>
<proteinExistence type="predicted"/>
<evidence type="ECO:0000313" key="3">
    <source>
        <dbReference type="Proteomes" id="UP000887565"/>
    </source>
</evidence>
<keyword evidence="3" id="KW-1185">Reference proteome</keyword>
<dbReference type="AlphaFoldDB" id="A0A915IEF4"/>
<keyword evidence="2" id="KW-0812">Transmembrane</keyword>
<protein>
    <submittedName>
        <fullName evidence="4">Uncharacterized protein</fullName>
    </submittedName>
</protein>
<sequence>MSTVPPKPKPKPEFKPKPRPKPTPKAKLEPEPKPHTDPSGAARAISDNGYNSLSSALVDDLRQNALGTIYCNGRNAYELLSQNWTSDDDDTQNNNASSTGTQFPLVPVIVLPLVAMFFIVLFIFGFKRWTLMKKVAAKNWIVPENEVKFVADFAIANSSKSISKSTRSLRGLQEKSATTLSHPEKSNLHNFTLLLLGQIRAKSQMEKEILQKDEQ</sequence>
<accession>A0A915IEF4</accession>
<keyword evidence="2" id="KW-0472">Membrane</keyword>
<evidence type="ECO:0000313" key="4">
    <source>
        <dbReference type="WBParaSite" id="nRc.2.0.1.t12183-RA"/>
    </source>
</evidence>
<evidence type="ECO:0000256" key="2">
    <source>
        <dbReference type="SAM" id="Phobius"/>
    </source>
</evidence>
<name>A0A915IEF4_ROMCU</name>
<evidence type="ECO:0000256" key="1">
    <source>
        <dbReference type="SAM" id="MobiDB-lite"/>
    </source>
</evidence>
<feature type="transmembrane region" description="Helical" evidence="2">
    <location>
        <begin position="105"/>
        <end position="126"/>
    </location>
</feature>
<dbReference type="WBParaSite" id="nRc.2.0.1.t12183-RA">
    <property type="protein sequence ID" value="nRc.2.0.1.t12183-RA"/>
    <property type="gene ID" value="nRc.2.0.1.g12183"/>
</dbReference>
<reference evidence="4" key="1">
    <citation type="submission" date="2022-11" db="UniProtKB">
        <authorList>
            <consortium name="WormBaseParasite"/>
        </authorList>
    </citation>
    <scope>IDENTIFICATION</scope>
</reference>
<feature type="region of interest" description="Disordered" evidence="1">
    <location>
        <begin position="1"/>
        <end position="45"/>
    </location>
</feature>
<keyword evidence="2" id="KW-1133">Transmembrane helix</keyword>
<dbReference type="Proteomes" id="UP000887565">
    <property type="component" value="Unplaced"/>
</dbReference>